<feature type="compositionally biased region" description="Basic and acidic residues" evidence="1">
    <location>
        <begin position="173"/>
        <end position="207"/>
    </location>
</feature>
<gene>
    <name evidence="2" type="ORF">AYL99_04823</name>
</gene>
<dbReference type="EMBL" id="LVYI01000004">
    <property type="protein sequence ID" value="OAP59821.1"/>
    <property type="molecule type" value="Genomic_DNA"/>
</dbReference>
<evidence type="ECO:0000256" key="1">
    <source>
        <dbReference type="SAM" id="MobiDB-lite"/>
    </source>
</evidence>
<evidence type="ECO:0000313" key="3">
    <source>
        <dbReference type="Proteomes" id="UP000078343"/>
    </source>
</evidence>
<comment type="caution">
    <text evidence="2">The sequence shown here is derived from an EMBL/GenBank/DDBJ whole genome shotgun (WGS) entry which is preliminary data.</text>
</comment>
<proteinExistence type="predicted"/>
<name>A0A178ZK13_9EURO</name>
<reference evidence="2 3" key="1">
    <citation type="submission" date="2016-04" db="EMBL/GenBank/DDBJ databases">
        <title>Draft genome of Fonsecaea erecta CBS 125763.</title>
        <authorList>
            <person name="Weiss V.A."/>
            <person name="Vicente V.A."/>
            <person name="Raittz R.T."/>
            <person name="Moreno L.F."/>
            <person name="De Souza E.M."/>
            <person name="Pedrosa F.O."/>
            <person name="Steffens M.B."/>
            <person name="Faoro H."/>
            <person name="Tadra-Sfeir M.Z."/>
            <person name="Najafzadeh M.J."/>
            <person name="Felipe M.S."/>
            <person name="Teixeira M."/>
            <person name="Sun J."/>
            <person name="Xi L."/>
            <person name="Gomes R."/>
            <person name="De Azevedo C.M."/>
            <person name="Salgado C.G."/>
            <person name="Da Silva M.B."/>
            <person name="Nascimento M.F."/>
            <person name="Queiroz-Telles F."/>
            <person name="Attili D.S."/>
            <person name="Gorbushina A."/>
        </authorList>
    </citation>
    <scope>NUCLEOTIDE SEQUENCE [LARGE SCALE GENOMIC DNA]</scope>
    <source>
        <strain evidence="2 3">CBS 125763</strain>
    </source>
</reference>
<feature type="compositionally biased region" description="Basic and acidic residues" evidence="1">
    <location>
        <begin position="251"/>
        <end position="261"/>
    </location>
</feature>
<feature type="compositionally biased region" description="Basic and acidic residues" evidence="1">
    <location>
        <begin position="145"/>
        <end position="154"/>
    </location>
</feature>
<dbReference type="AlphaFoldDB" id="A0A178ZK13"/>
<feature type="region of interest" description="Disordered" evidence="1">
    <location>
        <begin position="125"/>
        <end position="270"/>
    </location>
</feature>
<accession>A0A178ZK13</accession>
<feature type="region of interest" description="Disordered" evidence="1">
    <location>
        <begin position="1"/>
        <end position="22"/>
    </location>
</feature>
<feature type="compositionally biased region" description="Basic and acidic residues" evidence="1">
    <location>
        <begin position="219"/>
        <end position="228"/>
    </location>
</feature>
<protein>
    <submittedName>
        <fullName evidence="2">Uncharacterized protein</fullName>
    </submittedName>
</protein>
<dbReference type="GeneID" id="30008991"/>
<evidence type="ECO:0000313" key="2">
    <source>
        <dbReference type="EMBL" id="OAP59821.1"/>
    </source>
</evidence>
<sequence length="289" mass="32822">MFRRGNNRGQSFEGRPVDHPYNNPNYGPEYGSGYDPGLGNTYVCNYNNDGRGLGCPNCGRLRCRGCDGFGIGLGFGLGRRGRRVGLIGGLIDLAVADHQANNMRAQQQRQMIDAAAHDRRIERDVMMQQQQQQRWGYPPPTGRNLYDDRDHVSAARDANGARSVSGPRTSHRQAPDDNRRSLRDMTRPDSRSGDSEEEAEEKKELDRYAGGGNSIAARNDYHHDEKPRGWNVQEQEQDEDQEQGRRQYGQDQRHGYGEKQQQHQQQGDYGQLLLPSYQAAVMMNNERRN</sequence>
<keyword evidence="3" id="KW-1185">Reference proteome</keyword>
<organism evidence="2 3">
    <name type="scientific">Fonsecaea erecta</name>
    <dbReference type="NCBI Taxonomy" id="1367422"/>
    <lineage>
        <taxon>Eukaryota</taxon>
        <taxon>Fungi</taxon>
        <taxon>Dikarya</taxon>
        <taxon>Ascomycota</taxon>
        <taxon>Pezizomycotina</taxon>
        <taxon>Eurotiomycetes</taxon>
        <taxon>Chaetothyriomycetidae</taxon>
        <taxon>Chaetothyriales</taxon>
        <taxon>Herpotrichiellaceae</taxon>
        <taxon>Fonsecaea</taxon>
    </lineage>
</organism>
<dbReference type="Proteomes" id="UP000078343">
    <property type="component" value="Unassembled WGS sequence"/>
</dbReference>
<dbReference type="RefSeq" id="XP_018693188.1">
    <property type="nucleotide sequence ID" value="XM_018836335.1"/>
</dbReference>